<evidence type="ECO:0000256" key="5">
    <source>
        <dbReference type="ARBA" id="ARBA00022967"/>
    </source>
</evidence>
<proteinExistence type="inferred from homology"/>
<dbReference type="InterPro" id="IPR023298">
    <property type="entry name" value="ATPase_P-typ_TM_dom_sf"/>
</dbReference>
<evidence type="ECO:0000256" key="9">
    <source>
        <dbReference type="SAM" id="MobiDB-lite"/>
    </source>
</evidence>
<keyword evidence="8" id="KW-0547">Nucleotide-binding</keyword>
<evidence type="ECO:0000259" key="10">
    <source>
        <dbReference type="Pfam" id="PF00122"/>
    </source>
</evidence>
<dbReference type="SUPFAM" id="SSF81653">
    <property type="entry name" value="Calcium ATPase, transduction domain A"/>
    <property type="match status" value="1"/>
</dbReference>
<feature type="region of interest" description="Disordered" evidence="9">
    <location>
        <begin position="75"/>
        <end position="94"/>
    </location>
</feature>
<dbReference type="SFLD" id="SFLDS00003">
    <property type="entry name" value="Haloacid_Dehalogenase"/>
    <property type="match status" value="1"/>
</dbReference>
<keyword evidence="4 8" id="KW-0479">Metal-binding</keyword>
<dbReference type="Pfam" id="PF00122">
    <property type="entry name" value="E1-E2_ATPase"/>
    <property type="match status" value="1"/>
</dbReference>
<feature type="transmembrane region" description="Helical" evidence="8">
    <location>
        <begin position="685"/>
        <end position="704"/>
    </location>
</feature>
<comment type="similarity">
    <text evidence="2 8">Belongs to the cation transport ATPase (P-type) (TC 3.A.3) family. Type IB subfamily.</text>
</comment>
<evidence type="ECO:0000256" key="8">
    <source>
        <dbReference type="RuleBase" id="RU362081"/>
    </source>
</evidence>
<dbReference type="GO" id="GO:0019829">
    <property type="term" value="F:ATPase-coupled monoatomic cation transmembrane transporter activity"/>
    <property type="evidence" value="ECO:0007669"/>
    <property type="project" value="InterPro"/>
</dbReference>
<name>A3BI12_ORYSJ</name>
<dbReference type="Gene3D" id="3.40.50.1000">
    <property type="entry name" value="HAD superfamily/HAD-like"/>
    <property type="match status" value="1"/>
</dbReference>
<dbReference type="SUPFAM" id="SSF81665">
    <property type="entry name" value="Calcium ATPase, transmembrane domain M"/>
    <property type="match status" value="1"/>
</dbReference>
<dbReference type="InterPro" id="IPR051014">
    <property type="entry name" value="Cation_Transport_ATPase_IB"/>
</dbReference>
<dbReference type="Proteomes" id="UP000007752">
    <property type="component" value="Chromosome 7"/>
</dbReference>
<dbReference type="SFLD" id="SFLDF00027">
    <property type="entry name" value="p-type_atpase"/>
    <property type="match status" value="1"/>
</dbReference>
<dbReference type="Gene3D" id="2.70.150.10">
    <property type="entry name" value="Calcium-transporting ATPase, cytoplasmic transduction domain A"/>
    <property type="match status" value="1"/>
</dbReference>
<dbReference type="SFLD" id="SFLDG00002">
    <property type="entry name" value="C1.7:_P-type_atpase_like"/>
    <property type="match status" value="1"/>
</dbReference>
<keyword evidence="3 8" id="KW-0812">Transmembrane</keyword>
<dbReference type="PRINTS" id="PR00119">
    <property type="entry name" value="CATATPASE"/>
</dbReference>
<evidence type="ECO:0000256" key="1">
    <source>
        <dbReference type="ARBA" id="ARBA00004370"/>
    </source>
</evidence>
<keyword evidence="5" id="KW-1278">Translocase</keyword>
<dbReference type="Pfam" id="PF00702">
    <property type="entry name" value="Hydrolase"/>
    <property type="match status" value="1"/>
</dbReference>
<evidence type="ECO:0000256" key="2">
    <source>
        <dbReference type="ARBA" id="ARBA00006024"/>
    </source>
</evidence>
<feature type="transmembrane region" description="Helical" evidence="8">
    <location>
        <begin position="175"/>
        <end position="194"/>
    </location>
</feature>
<feature type="transmembrane region" description="Helical" evidence="8">
    <location>
        <begin position="710"/>
        <end position="732"/>
    </location>
</feature>
<dbReference type="InterPro" id="IPR036412">
    <property type="entry name" value="HAD-like_sf"/>
</dbReference>
<feature type="transmembrane region" description="Helical" evidence="8">
    <location>
        <begin position="376"/>
        <end position="401"/>
    </location>
</feature>
<dbReference type="NCBIfam" id="TIGR01512">
    <property type="entry name" value="ATPase-IB2_Cd"/>
    <property type="match status" value="1"/>
</dbReference>
<dbReference type="GO" id="GO:0046872">
    <property type="term" value="F:metal ion binding"/>
    <property type="evidence" value="ECO:0007669"/>
    <property type="project" value="UniProtKB-KW"/>
</dbReference>
<dbReference type="GO" id="GO:0016887">
    <property type="term" value="F:ATP hydrolysis activity"/>
    <property type="evidence" value="ECO:0007669"/>
    <property type="project" value="InterPro"/>
</dbReference>
<dbReference type="PROSITE" id="PS01229">
    <property type="entry name" value="COF_2"/>
    <property type="match status" value="1"/>
</dbReference>
<feature type="region of interest" description="Disordered" evidence="9">
    <location>
        <begin position="933"/>
        <end position="954"/>
    </location>
</feature>
<dbReference type="InterPro" id="IPR001757">
    <property type="entry name" value="P_typ_ATPase"/>
</dbReference>
<feature type="transmembrane region" description="Helical" evidence="8">
    <location>
        <begin position="345"/>
        <end position="364"/>
    </location>
</feature>
<reference evidence="11" key="2">
    <citation type="submission" date="2008-12" db="EMBL/GenBank/DDBJ databases">
        <title>Improved gene annotation of the rice (Oryza sativa) genomes.</title>
        <authorList>
            <person name="Wang J."/>
            <person name="Li R."/>
            <person name="Fan W."/>
            <person name="Huang Q."/>
            <person name="Zhang J."/>
            <person name="Zhou Y."/>
            <person name="Hu Y."/>
            <person name="Zi S."/>
            <person name="Li J."/>
            <person name="Ni P."/>
            <person name="Zheng H."/>
            <person name="Zhang Y."/>
            <person name="Zhao M."/>
            <person name="Hao Q."/>
            <person name="McDermott J."/>
            <person name="Samudrala R."/>
            <person name="Kristiansen K."/>
            <person name="Wong G.K.-S."/>
        </authorList>
    </citation>
    <scope>NUCLEOTIDE SEQUENCE</scope>
</reference>
<accession>A3BI12</accession>
<evidence type="ECO:0000256" key="4">
    <source>
        <dbReference type="ARBA" id="ARBA00022723"/>
    </source>
</evidence>
<dbReference type="NCBIfam" id="TIGR01525">
    <property type="entry name" value="ATPase-IB_hvy"/>
    <property type="match status" value="1"/>
</dbReference>
<dbReference type="SUPFAM" id="SSF56784">
    <property type="entry name" value="HAD-like"/>
    <property type="match status" value="1"/>
</dbReference>
<evidence type="ECO:0000256" key="7">
    <source>
        <dbReference type="ARBA" id="ARBA00023136"/>
    </source>
</evidence>
<dbReference type="FunFam" id="2.70.150.10:FF:000002">
    <property type="entry name" value="Copper-transporting ATPase 1, putative"/>
    <property type="match status" value="1"/>
</dbReference>
<dbReference type="AlphaFoldDB" id="A3BI12"/>
<dbReference type="InterPro" id="IPR059000">
    <property type="entry name" value="ATPase_P-type_domA"/>
</dbReference>
<evidence type="ECO:0000256" key="6">
    <source>
        <dbReference type="ARBA" id="ARBA00022989"/>
    </source>
</evidence>
<dbReference type="InterPro" id="IPR008250">
    <property type="entry name" value="ATPase_P-typ_transduc_dom_A_sf"/>
</dbReference>
<dbReference type="InterPro" id="IPR023299">
    <property type="entry name" value="ATPase_P-typ_cyto_dom_N"/>
</dbReference>
<dbReference type="EMBL" id="CM000144">
    <property type="protein sequence ID" value="EAZ39201.1"/>
    <property type="molecule type" value="Genomic_DNA"/>
</dbReference>
<dbReference type="PANTHER" id="PTHR48085">
    <property type="entry name" value="CADMIUM/ZINC-TRANSPORTING ATPASE HMA2-RELATED"/>
    <property type="match status" value="1"/>
</dbReference>
<feature type="domain" description="P-type ATPase A" evidence="10">
    <location>
        <begin position="236"/>
        <end position="326"/>
    </location>
</feature>
<dbReference type="Gene3D" id="3.40.1110.10">
    <property type="entry name" value="Calcium-transporting ATPase, cytoplasmic domain N"/>
    <property type="match status" value="1"/>
</dbReference>
<comment type="subcellular location">
    <subcellularLocation>
        <location evidence="1 8">Membrane</location>
    </subcellularLocation>
</comment>
<dbReference type="GO" id="GO:0016020">
    <property type="term" value="C:membrane"/>
    <property type="evidence" value="ECO:0007669"/>
    <property type="project" value="UniProtKB-SubCell"/>
</dbReference>
<dbReference type="FunFam" id="3.40.1110.10:FF:000043">
    <property type="entry name" value="Putative cadmium/zinc-transporting ATPase 3"/>
    <property type="match status" value="1"/>
</dbReference>
<dbReference type="InterPro" id="IPR027256">
    <property type="entry name" value="P-typ_ATPase_IB"/>
</dbReference>
<evidence type="ECO:0000313" key="11">
    <source>
        <dbReference type="EMBL" id="EAZ39201.1"/>
    </source>
</evidence>
<sequence>MAGKDEAEGLEARLLLLPPEAAAEEPTRCGGGDGGGGGRKRKKTYLDVLGVCCSAEVALVERLLAPLDGVPRGVRRRGVPHRRRRARPRRRPGVRHRAVKALNKAGLEASVRAYGSSGVVSRWPSPYIVASGVLLTASFFEWLFPPLQCLAVAAVVAGAPPMVRRGFAAASRLSLDINVLMLIAVAGALCLGDYTEAGAIVFLFTTAEWLETLACTKASAGMSSLMGMLPVKAVIATTGEVVSVRDVRVGDVVAVRAGEIVPVDGVVVDGQSEVDERSLTGESFPVPKQPHSEVWAGTMNFDGYIAVRTTALAENSTVAKMERLVEAAQNSRSKTQRLIDSCAKYYTPAVVVVAAGVALIPALLGADGLEQWWKLALVMLVSACPCALVLSTPVASFCAMLRAARMGIFIKGGDVLESLGEIRAVAFDKTGTITRGEFSIDSFHLVGDHKVEMDHLLYWIASIESKSSHPMAAALVEYAQSKSIQPNPENVGDFRIYPGEGIYGEIHGKHIYIGNRRTLARASSPQSTQEMGEMIKGVSIGYVICDGELAGVFSLSDDCRTGAAEAIRELGSLGIKSVMLTGDSSAAATHAQGQLGGVMEELHSELLPEDKVRLVSGLKARFGPTMMVGDGMNDAAALAAADVGVSMGISGSAAAMETSHATLMSSDVLRVPEAVRLGRCARRTIAVNVAGSVAVKAAVLALAAAWRPVLWAAVLADVGTCLLVVLNSMTLLREEWKGGAKEDGACRATARSLVMRSQLAADSQAPNAADAGAAGREQTNGCRCCPKPGMSPEHSVVIDIRADGERQEERPAEAAVVAKCCGGGGGEGIRCGASKKPTATVVVAKCCGGGGGGEGTRCGASKNPATAAVVAKCCSGGGGEGIGCGASKKPTATAVVAKCCGGGGEGTRCAASKKPATAAVVAKCCGGDGGEGTGCGASKRSPPAEGSCSGGEGGTNGVGRCCTSVKRPTCCDMGAAEVSDSSPETAKDCRNGRCCAKTMNSGEVKG</sequence>
<keyword evidence="7 8" id="KW-0472">Membrane</keyword>
<dbReference type="InterPro" id="IPR023214">
    <property type="entry name" value="HAD_sf"/>
</dbReference>
<dbReference type="PANTHER" id="PTHR48085:SF8">
    <property type="entry name" value="CADMIUM_ZINC-TRANSPORTING ATPASE HMA3"/>
    <property type="match status" value="1"/>
</dbReference>
<dbReference type="InterPro" id="IPR044492">
    <property type="entry name" value="P_typ_ATPase_HD_dom"/>
</dbReference>
<dbReference type="PROSITE" id="PS00154">
    <property type="entry name" value="ATPASE_E1_E2"/>
    <property type="match status" value="1"/>
</dbReference>
<keyword evidence="8" id="KW-0067">ATP-binding</keyword>
<dbReference type="NCBIfam" id="TIGR01494">
    <property type="entry name" value="ATPase_P-type"/>
    <property type="match status" value="1"/>
</dbReference>
<gene>
    <name evidence="11" type="ORF">OsJ_23627</name>
</gene>
<dbReference type="GO" id="GO:0005524">
    <property type="term" value="F:ATP binding"/>
    <property type="evidence" value="ECO:0007669"/>
    <property type="project" value="UniProtKB-UniRule"/>
</dbReference>
<organism evidence="11">
    <name type="scientific">Oryza sativa subsp. japonica</name>
    <name type="common">Rice</name>
    <dbReference type="NCBI Taxonomy" id="39947"/>
    <lineage>
        <taxon>Eukaryota</taxon>
        <taxon>Viridiplantae</taxon>
        <taxon>Streptophyta</taxon>
        <taxon>Embryophyta</taxon>
        <taxon>Tracheophyta</taxon>
        <taxon>Spermatophyta</taxon>
        <taxon>Magnoliopsida</taxon>
        <taxon>Liliopsida</taxon>
        <taxon>Poales</taxon>
        <taxon>Poaceae</taxon>
        <taxon>BOP clade</taxon>
        <taxon>Oryzoideae</taxon>
        <taxon>Oryzeae</taxon>
        <taxon>Oryzinae</taxon>
        <taxon>Oryza</taxon>
        <taxon>Oryza sativa</taxon>
    </lineage>
</organism>
<keyword evidence="6 8" id="KW-1133">Transmembrane helix</keyword>
<protein>
    <recommendedName>
        <fullName evidence="10">P-type ATPase A domain-containing protein</fullName>
    </recommendedName>
</protein>
<dbReference type="InterPro" id="IPR018303">
    <property type="entry name" value="ATPase_P-typ_P_site"/>
</dbReference>
<reference evidence="11" key="1">
    <citation type="journal article" date="2005" name="PLoS Biol.">
        <title>The genomes of Oryza sativa: a history of duplications.</title>
        <authorList>
            <person name="Yu J."/>
            <person name="Wang J."/>
            <person name="Lin W."/>
            <person name="Li S."/>
            <person name="Li H."/>
            <person name="Zhou J."/>
            <person name="Ni P."/>
            <person name="Dong W."/>
            <person name="Hu S."/>
            <person name="Zeng C."/>
            <person name="Zhang J."/>
            <person name="Zhang Y."/>
            <person name="Li R."/>
            <person name="Xu Z."/>
            <person name="Li S."/>
            <person name="Li X."/>
            <person name="Zheng H."/>
            <person name="Cong L."/>
            <person name="Lin L."/>
            <person name="Yin J."/>
            <person name="Geng J."/>
            <person name="Li G."/>
            <person name="Shi J."/>
            <person name="Liu J."/>
            <person name="Lv H."/>
            <person name="Li J."/>
            <person name="Wang J."/>
            <person name="Deng Y."/>
            <person name="Ran L."/>
            <person name="Shi X."/>
            <person name="Wang X."/>
            <person name="Wu Q."/>
            <person name="Li C."/>
            <person name="Ren X."/>
            <person name="Wang J."/>
            <person name="Wang X."/>
            <person name="Li D."/>
            <person name="Liu D."/>
            <person name="Zhang X."/>
            <person name="Ji Z."/>
            <person name="Zhao W."/>
            <person name="Sun Y."/>
            <person name="Zhang Z."/>
            <person name="Bao J."/>
            <person name="Han Y."/>
            <person name="Dong L."/>
            <person name="Ji J."/>
            <person name="Chen P."/>
            <person name="Wu S."/>
            <person name="Liu J."/>
            <person name="Xiao Y."/>
            <person name="Bu D."/>
            <person name="Tan J."/>
            <person name="Yang L."/>
            <person name="Ye C."/>
            <person name="Zhang J."/>
            <person name="Xu J."/>
            <person name="Zhou Y."/>
            <person name="Yu Y."/>
            <person name="Zhang B."/>
            <person name="Zhuang S."/>
            <person name="Wei H."/>
            <person name="Liu B."/>
            <person name="Lei M."/>
            <person name="Yu H."/>
            <person name="Li Y."/>
            <person name="Xu H."/>
            <person name="Wei S."/>
            <person name="He X."/>
            <person name="Fang L."/>
            <person name="Zhang Z."/>
            <person name="Zhang Y."/>
            <person name="Huang X."/>
            <person name="Su Z."/>
            <person name="Tong W."/>
            <person name="Li J."/>
            <person name="Tong Z."/>
            <person name="Li S."/>
            <person name="Ye J."/>
            <person name="Wang L."/>
            <person name="Fang L."/>
            <person name="Lei T."/>
            <person name="Chen C."/>
            <person name="Chen H."/>
            <person name="Xu Z."/>
            <person name="Li H."/>
            <person name="Huang H."/>
            <person name="Zhang F."/>
            <person name="Xu H."/>
            <person name="Li N."/>
            <person name="Zhao C."/>
            <person name="Li S."/>
            <person name="Dong L."/>
            <person name="Huang Y."/>
            <person name="Li L."/>
            <person name="Xi Y."/>
            <person name="Qi Q."/>
            <person name="Li W."/>
            <person name="Zhang B."/>
            <person name="Hu W."/>
            <person name="Zhang Y."/>
            <person name="Tian X."/>
            <person name="Jiao Y."/>
            <person name="Liang X."/>
            <person name="Jin J."/>
            <person name="Gao L."/>
            <person name="Zheng W."/>
            <person name="Hao B."/>
            <person name="Liu S."/>
            <person name="Wang W."/>
            <person name="Yuan L."/>
            <person name="Cao M."/>
            <person name="McDermott J."/>
            <person name="Samudrala R."/>
            <person name="Wang J."/>
            <person name="Wong G.K."/>
            <person name="Yang H."/>
        </authorList>
    </citation>
    <scope>NUCLEOTIDE SEQUENCE [LARGE SCALE GENOMIC DNA]</scope>
</reference>
<evidence type="ECO:0000256" key="3">
    <source>
        <dbReference type="ARBA" id="ARBA00022692"/>
    </source>
</evidence>